<evidence type="ECO:0000256" key="5">
    <source>
        <dbReference type="ARBA" id="ARBA00047942"/>
    </source>
</evidence>
<evidence type="ECO:0000259" key="7">
    <source>
        <dbReference type="Pfam" id="PF07669"/>
    </source>
</evidence>
<dbReference type="PANTHER" id="PTHR33841">
    <property type="entry name" value="DNA METHYLTRANSFERASE YEEA-RELATED"/>
    <property type="match status" value="1"/>
</dbReference>
<organism evidence="10 12">
    <name type="scientific">Mucilaginibacter rubeus</name>
    <dbReference type="NCBI Taxonomy" id="2027860"/>
    <lineage>
        <taxon>Bacteria</taxon>
        <taxon>Pseudomonadati</taxon>
        <taxon>Bacteroidota</taxon>
        <taxon>Sphingobacteriia</taxon>
        <taxon>Sphingobacteriales</taxon>
        <taxon>Sphingobacteriaceae</taxon>
        <taxon>Mucilaginibacter</taxon>
    </lineage>
</organism>
<evidence type="ECO:0000259" key="8">
    <source>
        <dbReference type="Pfam" id="PF18135"/>
    </source>
</evidence>
<gene>
    <name evidence="10" type="ORF">DIU31_016420</name>
    <name evidence="11" type="ORF">J3L21_11070</name>
</gene>
<dbReference type="RefSeq" id="WP_112658289.1">
    <property type="nucleotide sequence ID" value="NZ_CP043451.1"/>
</dbReference>
<dbReference type="EMBL" id="CP071880">
    <property type="protein sequence ID" value="QTE52458.1"/>
    <property type="molecule type" value="Genomic_DNA"/>
</dbReference>
<reference evidence="11 13" key="2">
    <citation type="submission" date="2021-03" db="EMBL/GenBank/DDBJ databases">
        <title>Mucilaginibacter strains isolated from gold and copper mining confer multi heavy-metal resistance.</title>
        <authorList>
            <person name="Li Y."/>
        </authorList>
    </citation>
    <scope>NUCLEOTIDE SEQUENCE [LARGE SCALE GENOMIC DNA]</scope>
    <source>
        <strain evidence="11 13">P2-4</strain>
    </source>
</reference>
<evidence type="ECO:0000256" key="6">
    <source>
        <dbReference type="SAM" id="Coils"/>
    </source>
</evidence>
<keyword evidence="13" id="KW-1185">Reference proteome</keyword>
<dbReference type="GO" id="GO:0032259">
    <property type="term" value="P:methylation"/>
    <property type="evidence" value="ECO:0007669"/>
    <property type="project" value="UniProtKB-KW"/>
</dbReference>
<keyword evidence="6" id="KW-0175">Coiled coil</keyword>
<accession>A0AAE6JG33</accession>
<evidence type="ECO:0000256" key="2">
    <source>
        <dbReference type="ARBA" id="ARBA00022603"/>
    </source>
</evidence>
<dbReference type="InterPro" id="IPR002052">
    <property type="entry name" value="DNA_methylase_N6_adenine_CS"/>
</dbReference>
<dbReference type="Pfam" id="PF18135">
    <property type="entry name" value="Type_ISP_C"/>
    <property type="match status" value="1"/>
</dbReference>
<feature type="coiled-coil region" evidence="6">
    <location>
        <begin position="166"/>
        <end position="193"/>
    </location>
</feature>
<proteinExistence type="predicted"/>
<evidence type="ECO:0000256" key="4">
    <source>
        <dbReference type="ARBA" id="ARBA00022691"/>
    </source>
</evidence>
<dbReference type="InterPro" id="IPR053980">
    <property type="entry name" value="ISP_coupler"/>
</dbReference>
<evidence type="ECO:0000256" key="3">
    <source>
        <dbReference type="ARBA" id="ARBA00022679"/>
    </source>
</evidence>
<dbReference type="GO" id="GO:0006304">
    <property type="term" value="P:DNA modification"/>
    <property type="evidence" value="ECO:0007669"/>
    <property type="project" value="InterPro"/>
</dbReference>
<dbReference type="InterPro" id="IPR029063">
    <property type="entry name" value="SAM-dependent_MTases_sf"/>
</dbReference>
<dbReference type="Proteomes" id="UP000250557">
    <property type="component" value="Chromosome"/>
</dbReference>
<dbReference type="Proteomes" id="UP000663940">
    <property type="component" value="Chromosome"/>
</dbReference>
<dbReference type="InterPro" id="IPR011639">
    <property type="entry name" value="MethylTrfase_TaqI-like_dom"/>
</dbReference>
<keyword evidence="4" id="KW-0949">S-adenosyl-L-methionine</keyword>
<dbReference type="Pfam" id="PF22240">
    <property type="entry name" value="ISP_coupler"/>
    <property type="match status" value="1"/>
</dbReference>
<comment type="catalytic activity">
    <reaction evidence="5">
        <text>a 2'-deoxyadenosine in DNA + S-adenosyl-L-methionine = an N(6)-methyl-2'-deoxyadenosine in DNA + S-adenosyl-L-homocysteine + H(+)</text>
        <dbReference type="Rhea" id="RHEA:15197"/>
        <dbReference type="Rhea" id="RHEA-COMP:12418"/>
        <dbReference type="Rhea" id="RHEA-COMP:12419"/>
        <dbReference type="ChEBI" id="CHEBI:15378"/>
        <dbReference type="ChEBI" id="CHEBI:57856"/>
        <dbReference type="ChEBI" id="CHEBI:59789"/>
        <dbReference type="ChEBI" id="CHEBI:90615"/>
        <dbReference type="ChEBI" id="CHEBI:90616"/>
        <dbReference type="EC" id="2.1.1.72"/>
    </reaction>
</comment>
<evidence type="ECO:0000256" key="1">
    <source>
        <dbReference type="ARBA" id="ARBA00011900"/>
    </source>
</evidence>
<dbReference type="InterPro" id="IPR041635">
    <property type="entry name" value="Type_ISP_LLaBIII_C"/>
</dbReference>
<feature type="domain" description="Type ISP restriction-modification enzyme LLaBIII C-terminal specificity" evidence="8">
    <location>
        <begin position="654"/>
        <end position="979"/>
    </location>
</feature>
<protein>
    <recommendedName>
        <fullName evidence="1">site-specific DNA-methyltransferase (adenine-specific)</fullName>
        <ecNumber evidence="1">2.1.1.72</ecNumber>
    </recommendedName>
</protein>
<dbReference type="Pfam" id="PF07669">
    <property type="entry name" value="Eco57I"/>
    <property type="match status" value="1"/>
</dbReference>
<dbReference type="SUPFAM" id="SSF53335">
    <property type="entry name" value="S-adenosyl-L-methionine-dependent methyltransferases"/>
    <property type="match status" value="1"/>
</dbReference>
<evidence type="ECO:0000313" key="12">
    <source>
        <dbReference type="Proteomes" id="UP000250557"/>
    </source>
</evidence>
<dbReference type="InterPro" id="IPR050953">
    <property type="entry name" value="N4_N6_ade-DNA_methylase"/>
</dbReference>
<dbReference type="PANTHER" id="PTHR33841:SF1">
    <property type="entry name" value="DNA METHYLTRANSFERASE A"/>
    <property type="match status" value="1"/>
</dbReference>
<dbReference type="GO" id="GO:0009007">
    <property type="term" value="F:site-specific DNA-methyltransferase (adenine-specific) activity"/>
    <property type="evidence" value="ECO:0007669"/>
    <property type="project" value="UniProtKB-EC"/>
</dbReference>
<dbReference type="GO" id="GO:0003676">
    <property type="term" value="F:nucleic acid binding"/>
    <property type="evidence" value="ECO:0007669"/>
    <property type="project" value="InterPro"/>
</dbReference>
<evidence type="ECO:0000313" key="10">
    <source>
        <dbReference type="EMBL" id="QEM05024.1"/>
    </source>
</evidence>
<keyword evidence="2 10" id="KW-0489">Methyltransferase</keyword>
<feature type="domain" description="Type II methyltransferase M.TaqI-like" evidence="7">
    <location>
        <begin position="404"/>
        <end position="546"/>
    </location>
</feature>
<evidence type="ECO:0000259" key="9">
    <source>
        <dbReference type="Pfam" id="PF22240"/>
    </source>
</evidence>
<reference evidence="10 12" key="1">
    <citation type="submission" date="2019-08" db="EMBL/GenBank/DDBJ databases">
        <title>Comparative genome analysis confer to the adaptation heavy metal polluted environment.</title>
        <authorList>
            <person name="Li Y."/>
        </authorList>
    </citation>
    <scope>NUCLEOTIDE SEQUENCE [LARGE SCALE GENOMIC DNA]</scope>
    <source>
        <strain evidence="10 12">P2</strain>
    </source>
</reference>
<dbReference type="Gene3D" id="3.40.50.150">
    <property type="entry name" value="Vaccinia Virus protein VP39"/>
    <property type="match status" value="1"/>
</dbReference>
<name>A0AAE6JG33_9SPHI</name>
<evidence type="ECO:0000313" key="11">
    <source>
        <dbReference type="EMBL" id="QTE52458.1"/>
    </source>
</evidence>
<feature type="domain" description="Type ISP restriction-modification enzyme coupler" evidence="9">
    <location>
        <begin position="158"/>
        <end position="277"/>
    </location>
</feature>
<dbReference type="EMBL" id="CP043451">
    <property type="protein sequence ID" value="QEM05024.1"/>
    <property type="molecule type" value="Genomic_DNA"/>
</dbReference>
<dbReference type="EC" id="2.1.1.72" evidence="1"/>
<evidence type="ECO:0000313" key="13">
    <source>
        <dbReference type="Proteomes" id="UP000663940"/>
    </source>
</evidence>
<dbReference type="PRINTS" id="PR00507">
    <property type="entry name" value="N12N6MTFRASE"/>
</dbReference>
<dbReference type="AlphaFoldDB" id="A0AAE6JG33"/>
<dbReference type="PROSITE" id="PS00092">
    <property type="entry name" value="N6_MTASE"/>
    <property type="match status" value="1"/>
</dbReference>
<sequence length="1009" mass="117963">MSLFSIHQYQKEVENIIHYGGTKKETAIRNAFHSLLNEYAKAKNLILVPEVTIKANNSNKKVTPDGTLKDILRQDWGYWESKDEIDNIDEEIRKKFDKGYPRENIIFEDSQTAVLFQNGSELLRVSMKDGDALHQLITTFISFERPEVRHFRQAIELFKQDIPNVTSALRKIIEKAEKENKEYKKLSRKFLKLCHDSINPNVTEDDIREMIIQHILTEDVFNTIFDENQFHRENNIARELEKVIHTFFTGSIRKAALSGIQHYYQAINAAAAGIADHHEKQKFLKVIYETFYKSYNPKAADRLGVVYTPNEIVHFMITSTDFLLHKHFNKFLEDRNVEILDPATGTGTFICDIIDYIKKDKLEHKYKHELHANEVAILPYYISNLNIEFTYTQKMGKYEEFNKLCFVDTLDNLGFNFTGKQTSLFAPLSEENSLRIIKQNSRKISVIIGNPPYNANQLNENENNKNREYPEIDKRIKETFIKYSTAQKTKVYDMYARFYRWAFDRLQDNGIVSFITNRSFIDSRTFDGFRKVIQTEFDFCYVIDTKSDVRANPKIAGTTHNVFGIQTGVAVMFLVKKAERVKGSQCSIFYTSMEDEWRKEDKLQWFTENSLVNIPFIHIEPDKNNSWVNISENDFGTLIPVCDRAVKAGKSKKAIFKEFTIGSNTARDEWVYSINQTSLQDKLEYFIRSYNYKLTQKGDPTSEPDIKWTRGLKQRFEKKLPLKLDESKFITAYYRPYIKRFLYHSPDLIEMPSLLPKLLLSGNIFITFSGSSHSKPFQTLIADNVFSFDFLEKTTGLPLFTYDSTGNKQENVTDWALNQFVKQYKTKKIKKEDIFNYTYAALFNPTYRTKYALNLKRDFPRLPYYEDFFQWAEWGKQLIDLHLNFEKIEPYDLKEDSIDTKESPKPKLKGIKEQGIIIIDENTQISGIPTSAWEYKLGNRSALEWLLDQYKESKSKDATIAEKFSNYRVIDYKPQLIDLIKRVCAVSVKTMDIIDLMTNTASSPEYPVL</sequence>
<keyword evidence="3" id="KW-0808">Transferase</keyword>
<dbReference type="REBASE" id="367553">
    <property type="entry name" value="MruP2ORF16420P"/>
</dbReference>